<proteinExistence type="predicted"/>
<reference evidence="1" key="1">
    <citation type="journal article" date="2014" name="Front. Microbiol.">
        <title>High frequency of phylogenetically diverse reductive dehalogenase-homologous genes in deep subseafloor sedimentary metagenomes.</title>
        <authorList>
            <person name="Kawai M."/>
            <person name="Futagami T."/>
            <person name="Toyoda A."/>
            <person name="Takaki Y."/>
            <person name="Nishi S."/>
            <person name="Hori S."/>
            <person name="Arai W."/>
            <person name="Tsubouchi T."/>
            <person name="Morono Y."/>
            <person name="Uchiyama I."/>
            <person name="Ito T."/>
            <person name="Fujiyama A."/>
            <person name="Inagaki F."/>
            <person name="Takami H."/>
        </authorList>
    </citation>
    <scope>NUCLEOTIDE SEQUENCE</scope>
    <source>
        <strain evidence="1">Expedition CK06-06</strain>
    </source>
</reference>
<dbReference type="EMBL" id="BARV01025709">
    <property type="protein sequence ID" value="GAI46157.1"/>
    <property type="molecule type" value="Genomic_DNA"/>
</dbReference>
<gene>
    <name evidence="1" type="ORF">S06H3_41671</name>
</gene>
<dbReference type="InterPro" id="IPR003737">
    <property type="entry name" value="GlcNAc_PI_deacetylase-related"/>
</dbReference>
<accession>X1NQ56</accession>
<evidence type="ECO:0008006" key="2">
    <source>
        <dbReference type="Google" id="ProtNLM"/>
    </source>
</evidence>
<sequence>MKIVIFEPHPDDLLFGPGPILLEWIKEGDHDIHVVTVTDGRTCYRSGDDKFSADVASMTEDDVAEMRINEAKKIN</sequence>
<protein>
    <recommendedName>
        <fullName evidence="2">PIG-L family deacetylase</fullName>
    </recommendedName>
</protein>
<name>X1NQ56_9ZZZZ</name>
<dbReference type="Gene3D" id="3.40.50.10320">
    <property type="entry name" value="LmbE-like"/>
    <property type="match status" value="1"/>
</dbReference>
<evidence type="ECO:0000313" key="1">
    <source>
        <dbReference type="EMBL" id="GAI46157.1"/>
    </source>
</evidence>
<dbReference type="Pfam" id="PF02585">
    <property type="entry name" value="PIG-L"/>
    <property type="match status" value="1"/>
</dbReference>
<comment type="caution">
    <text evidence="1">The sequence shown here is derived from an EMBL/GenBank/DDBJ whole genome shotgun (WGS) entry which is preliminary data.</text>
</comment>
<dbReference type="SUPFAM" id="SSF102588">
    <property type="entry name" value="LmbE-like"/>
    <property type="match status" value="1"/>
</dbReference>
<dbReference type="AlphaFoldDB" id="X1NQ56"/>
<organism evidence="1">
    <name type="scientific">marine sediment metagenome</name>
    <dbReference type="NCBI Taxonomy" id="412755"/>
    <lineage>
        <taxon>unclassified sequences</taxon>
        <taxon>metagenomes</taxon>
        <taxon>ecological metagenomes</taxon>
    </lineage>
</organism>
<dbReference type="InterPro" id="IPR024078">
    <property type="entry name" value="LmbE-like_dom_sf"/>
</dbReference>